<evidence type="ECO:0000256" key="2">
    <source>
        <dbReference type="ARBA" id="ARBA00023015"/>
    </source>
</evidence>
<dbReference type="PROSITE" id="PS00041">
    <property type="entry name" value="HTH_ARAC_FAMILY_1"/>
    <property type="match status" value="1"/>
</dbReference>
<dbReference type="RefSeq" id="WP_039290023.1">
    <property type="nucleotide sequence ID" value="NZ_CP009458.1"/>
</dbReference>
<dbReference type="SMART" id="SM00342">
    <property type="entry name" value="HTH_ARAC"/>
    <property type="match status" value="1"/>
</dbReference>
<dbReference type="PROSITE" id="PS01124">
    <property type="entry name" value="HTH_ARAC_FAMILY_2"/>
    <property type="match status" value="1"/>
</dbReference>
<name>A0AAN0S398_9ENTR</name>
<reference evidence="6 7" key="1">
    <citation type="submission" date="2014-09" db="EMBL/GenBank/DDBJ databases">
        <authorList>
            <person name="Chan K.-G."/>
        </authorList>
    </citation>
    <scope>NUCLEOTIDE SEQUENCE [LARGE SCALE GENOMIC DNA]</scope>
    <source>
        <strain evidence="6 7">M006</strain>
    </source>
</reference>
<dbReference type="SUPFAM" id="SSF51182">
    <property type="entry name" value="RmlC-like cupins"/>
    <property type="match status" value="1"/>
</dbReference>
<evidence type="ECO:0000256" key="1">
    <source>
        <dbReference type="ARBA" id="ARBA00022491"/>
    </source>
</evidence>
<dbReference type="Pfam" id="PF12833">
    <property type="entry name" value="HTH_18"/>
    <property type="match status" value="1"/>
</dbReference>
<dbReference type="KEGG" id="cem:LH23_08410"/>
<dbReference type="PANTHER" id="PTHR11019">
    <property type="entry name" value="HTH-TYPE TRANSCRIPTIONAL REGULATOR NIMR"/>
    <property type="match status" value="1"/>
</dbReference>
<dbReference type="Gene3D" id="1.10.10.60">
    <property type="entry name" value="Homeodomain-like"/>
    <property type="match status" value="1"/>
</dbReference>
<dbReference type="InterPro" id="IPR009057">
    <property type="entry name" value="Homeodomain-like_sf"/>
</dbReference>
<dbReference type="Pfam" id="PF02311">
    <property type="entry name" value="AraC_binding"/>
    <property type="match status" value="1"/>
</dbReference>
<organism evidence="6 7">
    <name type="scientific">Cedecea neteri</name>
    <dbReference type="NCBI Taxonomy" id="158822"/>
    <lineage>
        <taxon>Bacteria</taxon>
        <taxon>Pseudomonadati</taxon>
        <taxon>Pseudomonadota</taxon>
        <taxon>Gammaproteobacteria</taxon>
        <taxon>Enterobacterales</taxon>
        <taxon>Enterobacteriaceae</taxon>
        <taxon>Cedecea</taxon>
    </lineage>
</organism>
<gene>
    <name evidence="6" type="ORF">LH23_08410</name>
</gene>
<dbReference type="SUPFAM" id="SSF46689">
    <property type="entry name" value="Homeodomain-like"/>
    <property type="match status" value="2"/>
</dbReference>
<evidence type="ECO:0000259" key="5">
    <source>
        <dbReference type="PROSITE" id="PS01124"/>
    </source>
</evidence>
<evidence type="ECO:0000256" key="4">
    <source>
        <dbReference type="ARBA" id="ARBA00023163"/>
    </source>
</evidence>
<accession>A0AAN0S398</accession>
<keyword evidence="1" id="KW-0678">Repressor</keyword>
<evidence type="ECO:0000256" key="3">
    <source>
        <dbReference type="ARBA" id="ARBA00023125"/>
    </source>
</evidence>
<evidence type="ECO:0000313" key="7">
    <source>
        <dbReference type="Proteomes" id="UP000029516"/>
    </source>
</evidence>
<dbReference type="InterPro" id="IPR018062">
    <property type="entry name" value="HTH_AraC-typ_CS"/>
</dbReference>
<dbReference type="PANTHER" id="PTHR11019:SF190">
    <property type="entry name" value="ARAC-FAMILY REGULATORY PROTEIN"/>
    <property type="match status" value="1"/>
</dbReference>
<dbReference type="CDD" id="cd06124">
    <property type="entry name" value="cupin_NimR-like_N"/>
    <property type="match status" value="1"/>
</dbReference>
<proteinExistence type="predicted"/>
<dbReference type="InterPro" id="IPR018060">
    <property type="entry name" value="HTH_AraC"/>
</dbReference>
<dbReference type="GO" id="GO:0043565">
    <property type="term" value="F:sequence-specific DNA binding"/>
    <property type="evidence" value="ECO:0007669"/>
    <property type="project" value="InterPro"/>
</dbReference>
<dbReference type="Proteomes" id="UP000029516">
    <property type="component" value="Chromosome"/>
</dbReference>
<keyword evidence="3" id="KW-0238">DNA-binding</keyword>
<dbReference type="InterPro" id="IPR011051">
    <property type="entry name" value="RmlC_Cupin_sf"/>
</dbReference>
<keyword evidence="4" id="KW-0804">Transcription</keyword>
<feature type="domain" description="HTH araC/xylS-type" evidence="5">
    <location>
        <begin position="163"/>
        <end position="260"/>
    </location>
</feature>
<sequence>MPKKTPSILTAPFTGELPATLYFRSAPMPAHGLYLEHSHPWGEFVSAVSGVVEVQYAGGHFVVPSQYGIWLPPDTQHLAQNRMEAWHSSVYVSLAECAAFPQQVTVMAITPLVRAMLEHLHLNPPGIPPSEEESRFLRVLVDRLIKAERVGNYLPGADDPVVQRVLNLLEQNPGDSRSVAALAALANTSERTLMRRCQRELGMTLAEWRQRLRIVKAMPLLAEGWTVENIAFELGYGSSSAFITMFRRLTQETPDEYRKRVTGLER</sequence>
<dbReference type="InterPro" id="IPR003313">
    <property type="entry name" value="AraC-bd"/>
</dbReference>
<dbReference type="AlphaFoldDB" id="A0AAN0S398"/>
<evidence type="ECO:0000313" key="6">
    <source>
        <dbReference type="EMBL" id="AIR60678.1"/>
    </source>
</evidence>
<dbReference type="GO" id="GO:0003700">
    <property type="term" value="F:DNA-binding transcription factor activity"/>
    <property type="evidence" value="ECO:0007669"/>
    <property type="project" value="InterPro"/>
</dbReference>
<dbReference type="FunFam" id="1.10.10.60:FF:000132">
    <property type="entry name" value="AraC family transcriptional regulator"/>
    <property type="match status" value="1"/>
</dbReference>
<keyword evidence="2" id="KW-0805">Transcription regulation</keyword>
<dbReference type="EMBL" id="CP009458">
    <property type="protein sequence ID" value="AIR60678.1"/>
    <property type="molecule type" value="Genomic_DNA"/>
</dbReference>
<protein>
    <submittedName>
        <fullName evidence="6">AraC family transcriptional regulator</fullName>
    </submittedName>
</protein>